<evidence type="ECO:0000256" key="4">
    <source>
        <dbReference type="ARBA" id="ARBA00023163"/>
    </source>
</evidence>
<dbReference type="SMART" id="SM00774">
    <property type="entry name" value="WRKY"/>
    <property type="match status" value="1"/>
</dbReference>
<evidence type="ECO:0000313" key="9">
    <source>
        <dbReference type="Proteomes" id="UP001346149"/>
    </source>
</evidence>
<comment type="subcellular location">
    <subcellularLocation>
        <location evidence="1">Nucleus</location>
    </subcellularLocation>
</comment>
<evidence type="ECO:0000259" key="7">
    <source>
        <dbReference type="PROSITE" id="PS50811"/>
    </source>
</evidence>
<dbReference type="EMBL" id="JAXQNO010000017">
    <property type="protein sequence ID" value="KAK4778854.1"/>
    <property type="molecule type" value="Genomic_DNA"/>
</dbReference>
<evidence type="ECO:0000313" key="8">
    <source>
        <dbReference type="EMBL" id="KAK4778854.1"/>
    </source>
</evidence>
<proteinExistence type="predicted"/>
<dbReference type="PANTHER" id="PTHR31221">
    <property type="entry name" value="WRKY TRANSCRIPTION FACTOR PROTEIN 1-RELATED"/>
    <property type="match status" value="1"/>
</dbReference>
<dbReference type="GO" id="GO:0005634">
    <property type="term" value="C:nucleus"/>
    <property type="evidence" value="ECO:0007669"/>
    <property type="project" value="UniProtKB-SubCell"/>
</dbReference>
<dbReference type="PROSITE" id="PS50811">
    <property type="entry name" value="WRKY"/>
    <property type="match status" value="1"/>
</dbReference>
<keyword evidence="5" id="KW-0539">Nucleus</keyword>
<evidence type="ECO:0000256" key="6">
    <source>
        <dbReference type="SAM" id="MobiDB-lite"/>
    </source>
</evidence>
<sequence>MSIPNINSFCVRAVRPVIKKSEKKWREPRIAFMTRSQVDHLEDGYRWRKYGQKAVKGSPFPSIHEFLSCILWVFLSKQELLSLHQCILQREEESGAVSRRPSCCRDNEGQHSHPSPLIMPGHPAFVGRMPECPAATAFLSSGDGSSGSIFPMDQGNIVNQNNSATQHQQYGPHYISLAAVSALSSSMNIMRSGDQTVGSTNAAVLGKRRLLPSGSPVTGDHGLLEDVVRAHARLNGSLVGPFSWAGSSKGSKDLQLSTIRNIRTNLQFTDYFPYVLAIFSLASLKSGESKTAPPAFSRQPLHLHSDKAQLVSA</sequence>
<dbReference type="InterPro" id="IPR003657">
    <property type="entry name" value="WRKY_dom"/>
</dbReference>
<evidence type="ECO:0000256" key="2">
    <source>
        <dbReference type="ARBA" id="ARBA00023015"/>
    </source>
</evidence>
<dbReference type="SUPFAM" id="SSF118290">
    <property type="entry name" value="WRKY DNA-binding domain"/>
    <property type="match status" value="1"/>
</dbReference>
<evidence type="ECO:0000256" key="3">
    <source>
        <dbReference type="ARBA" id="ARBA00023125"/>
    </source>
</evidence>
<dbReference type="AlphaFoldDB" id="A0AAN7L6G8"/>
<dbReference type="GO" id="GO:0043565">
    <property type="term" value="F:sequence-specific DNA binding"/>
    <property type="evidence" value="ECO:0007669"/>
    <property type="project" value="InterPro"/>
</dbReference>
<keyword evidence="4" id="KW-0804">Transcription</keyword>
<gene>
    <name evidence="8" type="ORF">SAY86_006382</name>
</gene>
<evidence type="ECO:0000256" key="1">
    <source>
        <dbReference type="ARBA" id="ARBA00004123"/>
    </source>
</evidence>
<accession>A0AAN7L6G8</accession>
<protein>
    <recommendedName>
        <fullName evidence="7">WRKY domain-containing protein</fullName>
    </recommendedName>
</protein>
<feature type="domain" description="WRKY" evidence="7">
    <location>
        <begin position="36"/>
        <end position="116"/>
    </location>
</feature>
<dbReference type="InterPro" id="IPR044810">
    <property type="entry name" value="WRKY_plant"/>
</dbReference>
<organism evidence="8 9">
    <name type="scientific">Trapa natans</name>
    <name type="common">Water chestnut</name>
    <dbReference type="NCBI Taxonomy" id="22666"/>
    <lineage>
        <taxon>Eukaryota</taxon>
        <taxon>Viridiplantae</taxon>
        <taxon>Streptophyta</taxon>
        <taxon>Embryophyta</taxon>
        <taxon>Tracheophyta</taxon>
        <taxon>Spermatophyta</taxon>
        <taxon>Magnoliopsida</taxon>
        <taxon>eudicotyledons</taxon>
        <taxon>Gunneridae</taxon>
        <taxon>Pentapetalae</taxon>
        <taxon>rosids</taxon>
        <taxon>malvids</taxon>
        <taxon>Myrtales</taxon>
        <taxon>Lythraceae</taxon>
        <taxon>Trapa</taxon>
    </lineage>
</organism>
<dbReference type="Proteomes" id="UP001346149">
    <property type="component" value="Unassembled WGS sequence"/>
</dbReference>
<reference evidence="8 9" key="1">
    <citation type="journal article" date="2023" name="Hortic Res">
        <title>Pangenome of water caltrop reveals structural variations and asymmetric subgenome divergence after allopolyploidization.</title>
        <authorList>
            <person name="Zhang X."/>
            <person name="Chen Y."/>
            <person name="Wang L."/>
            <person name="Yuan Y."/>
            <person name="Fang M."/>
            <person name="Shi L."/>
            <person name="Lu R."/>
            <person name="Comes H.P."/>
            <person name="Ma Y."/>
            <person name="Chen Y."/>
            <person name="Huang G."/>
            <person name="Zhou Y."/>
            <person name="Zheng Z."/>
            <person name="Qiu Y."/>
        </authorList>
    </citation>
    <scope>NUCLEOTIDE SEQUENCE [LARGE SCALE GENOMIC DNA]</scope>
    <source>
        <strain evidence="8">F231</strain>
    </source>
</reference>
<dbReference type="GO" id="GO:0003700">
    <property type="term" value="F:DNA-binding transcription factor activity"/>
    <property type="evidence" value="ECO:0007669"/>
    <property type="project" value="InterPro"/>
</dbReference>
<keyword evidence="3" id="KW-0238">DNA-binding</keyword>
<dbReference type="Gene3D" id="2.20.25.80">
    <property type="entry name" value="WRKY domain"/>
    <property type="match status" value="1"/>
</dbReference>
<name>A0AAN7L6G8_TRANT</name>
<evidence type="ECO:0000256" key="5">
    <source>
        <dbReference type="ARBA" id="ARBA00023242"/>
    </source>
</evidence>
<feature type="region of interest" description="Disordered" evidence="6">
    <location>
        <begin position="99"/>
        <end position="118"/>
    </location>
</feature>
<dbReference type="Pfam" id="PF03106">
    <property type="entry name" value="WRKY"/>
    <property type="match status" value="1"/>
</dbReference>
<keyword evidence="9" id="KW-1185">Reference proteome</keyword>
<dbReference type="InterPro" id="IPR036576">
    <property type="entry name" value="WRKY_dom_sf"/>
</dbReference>
<dbReference type="PANTHER" id="PTHR31221:SF334">
    <property type="entry name" value="WRKY TRANSCRIPTION FACTOR 57-RELATED"/>
    <property type="match status" value="1"/>
</dbReference>
<comment type="caution">
    <text evidence="8">The sequence shown here is derived from an EMBL/GenBank/DDBJ whole genome shotgun (WGS) entry which is preliminary data.</text>
</comment>
<keyword evidence="2" id="KW-0805">Transcription regulation</keyword>